<evidence type="ECO:0000313" key="5">
    <source>
        <dbReference type="Proteomes" id="UP000179243"/>
    </source>
</evidence>
<comment type="cofactor">
    <cofactor evidence="1">
        <name>Mg(2+)</name>
        <dbReference type="ChEBI" id="CHEBI:18420"/>
    </cofactor>
</comment>
<evidence type="ECO:0000256" key="1">
    <source>
        <dbReference type="ARBA" id="ARBA00001946"/>
    </source>
</evidence>
<dbReference type="GO" id="GO:0006753">
    <property type="term" value="P:nucleoside phosphate metabolic process"/>
    <property type="evidence" value="ECO:0007669"/>
    <property type="project" value="TreeGrafter"/>
</dbReference>
<comment type="caution">
    <text evidence="4">The sequence shown here is derived from an EMBL/GenBank/DDBJ whole genome shotgun (WGS) entry which is preliminary data.</text>
</comment>
<keyword evidence="2" id="KW-0378">Hydrolase</keyword>
<evidence type="ECO:0000313" key="4">
    <source>
        <dbReference type="EMBL" id="OGK02249.1"/>
    </source>
</evidence>
<dbReference type="InterPro" id="IPR015797">
    <property type="entry name" value="NUDIX_hydrolase-like_dom_sf"/>
</dbReference>
<dbReference type="PANTHER" id="PTHR11839">
    <property type="entry name" value="UDP/ADP-SUGAR PYROPHOSPHATASE"/>
    <property type="match status" value="1"/>
</dbReference>
<evidence type="ECO:0000256" key="2">
    <source>
        <dbReference type="ARBA" id="ARBA00022801"/>
    </source>
</evidence>
<dbReference type="EMBL" id="MFYX01000110">
    <property type="protein sequence ID" value="OGK02249.1"/>
    <property type="molecule type" value="Genomic_DNA"/>
</dbReference>
<dbReference type="GO" id="GO:0016787">
    <property type="term" value="F:hydrolase activity"/>
    <property type="evidence" value="ECO:0007669"/>
    <property type="project" value="UniProtKB-KW"/>
</dbReference>
<gene>
    <name evidence="4" type="ORF">A2519_16345</name>
</gene>
<dbReference type="PANTHER" id="PTHR11839:SF18">
    <property type="entry name" value="NUDIX HYDROLASE DOMAIN-CONTAINING PROTEIN"/>
    <property type="match status" value="1"/>
</dbReference>
<protein>
    <recommendedName>
        <fullName evidence="3">Nudix hydrolase domain-containing protein</fullName>
    </recommendedName>
</protein>
<evidence type="ECO:0000259" key="3">
    <source>
        <dbReference type="PROSITE" id="PS51462"/>
    </source>
</evidence>
<dbReference type="PROSITE" id="PS51462">
    <property type="entry name" value="NUDIX"/>
    <property type="match status" value="1"/>
</dbReference>
<proteinExistence type="predicted"/>
<dbReference type="SUPFAM" id="SSF55811">
    <property type="entry name" value="Nudix"/>
    <property type="match status" value="1"/>
</dbReference>
<sequence length="187" mass="21091">MKRHDPLFEPVTKRERPFTGSYLSLERLTITLPDGKRALREIVRVRDAVAVLPIDNHGIVHLVRQHRPAIGRTILEIPAGVIDKKETPAACARRECAEETGFRPRRLRKLLTYAHAEGYSTGFITLFAGTDLVNTGSLKLDKTEFVEQVSMPFKKLLWLVQRKEIIDSKTILCALLVADSGAKDHII</sequence>
<name>A0A1F7F6H7_UNCRA</name>
<dbReference type="AlphaFoldDB" id="A0A1F7F6H7"/>
<organism evidence="4 5">
    <name type="scientific">Candidatus Raymondbacteria bacterium RIFOXYD12_FULL_49_13</name>
    <dbReference type="NCBI Taxonomy" id="1817890"/>
    <lineage>
        <taxon>Bacteria</taxon>
        <taxon>Raymondiibacteriota</taxon>
    </lineage>
</organism>
<accession>A0A1F7F6H7</accession>
<dbReference type="InterPro" id="IPR000086">
    <property type="entry name" value="NUDIX_hydrolase_dom"/>
</dbReference>
<dbReference type="Pfam" id="PF00293">
    <property type="entry name" value="NUDIX"/>
    <property type="match status" value="1"/>
</dbReference>
<reference evidence="4 5" key="1">
    <citation type="journal article" date="2016" name="Nat. Commun.">
        <title>Thousands of microbial genomes shed light on interconnected biogeochemical processes in an aquifer system.</title>
        <authorList>
            <person name="Anantharaman K."/>
            <person name="Brown C.T."/>
            <person name="Hug L.A."/>
            <person name="Sharon I."/>
            <person name="Castelle C.J."/>
            <person name="Probst A.J."/>
            <person name="Thomas B.C."/>
            <person name="Singh A."/>
            <person name="Wilkins M.J."/>
            <person name="Karaoz U."/>
            <person name="Brodie E.L."/>
            <person name="Williams K.H."/>
            <person name="Hubbard S.S."/>
            <person name="Banfield J.F."/>
        </authorList>
    </citation>
    <scope>NUCLEOTIDE SEQUENCE [LARGE SCALE GENOMIC DNA]</scope>
</reference>
<dbReference type="Gene3D" id="3.90.79.10">
    <property type="entry name" value="Nucleoside Triphosphate Pyrophosphohydrolase"/>
    <property type="match status" value="1"/>
</dbReference>
<dbReference type="GO" id="GO:0019693">
    <property type="term" value="P:ribose phosphate metabolic process"/>
    <property type="evidence" value="ECO:0007669"/>
    <property type="project" value="TreeGrafter"/>
</dbReference>
<dbReference type="CDD" id="cd03424">
    <property type="entry name" value="NUDIX_ADPRase_Nudt5_UGPPase_Nudt14"/>
    <property type="match status" value="1"/>
</dbReference>
<dbReference type="Proteomes" id="UP000179243">
    <property type="component" value="Unassembled WGS sequence"/>
</dbReference>
<feature type="domain" description="Nudix hydrolase" evidence="3">
    <location>
        <begin position="44"/>
        <end position="173"/>
    </location>
</feature>